<reference evidence="5 6" key="1">
    <citation type="submission" date="2019-06" db="EMBL/GenBank/DDBJ databases">
        <title>A chromosomal-level reference genome of Carpinus fangiana (Coryloideae, Betulaceae).</title>
        <authorList>
            <person name="Yang X."/>
            <person name="Wang Z."/>
            <person name="Zhang L."/>
            <person name="Hao G."/>
            <person name="Liu J."/>
            <person name="Yang Y."/>
        </authorList>
    </citation>
    <scope>NUCLEOTIDE SEQUENCE [LARGE SCALE GENOMIC DNA]</scope>
    <source>
        <strain evidence="5">Cfa_2016G</strain>
        <tissue evidence="5">Leaf</tissue>
    </source>
</reference>
<feature type="region of interest" description="Disordered" evidence="4">
    <location>
        <begin position="267"/>
        <end position="313"/>
    </location>
</feature>
<gene>
    <name evidence="5" type="ORF">FH972_026023</name>
</gene>
<comment type="caution">
    <text evidence="5">The sequence shown here is derived from an EMBL/GenBank/DDBJ whole genome shotgun (WGS) entry which is preliminary data.</text>
</comment>
<dbReference type="Proteomes" id="UP000327013">
    <property type="component" value="Unassembled WGS sequence"/>
</dbReference>
<proteinExistence type="inferred from homology"/>
<dbReference type="PANTHER" id="PTHR12499">
    <property type="entry name" value="OPTIC ATROPHY 3 PROTEIN OPA3"/>
    <property type="match status" value="1"/>
</dbReference>
<keyword evidence="2 3" id="KW-0175">Coiled coil</keyword>
<dbReference type="EMBL" id="VIBQ01000075">
    <property type="protein sequence ID" value="KAB8621914.1"/>
    <property type="molecule type" value="Genomic_DNA"/>
</dbReference>
<accession>A0A5N6L336</accession>
<feature type="region of interest" description="Disordered" evidence="4">
    <location>
        <begin position="124"/>
        <end position="162"/>
    </location>
</feature>
<name>A0A5N6L336_9ROSI</name>
<evidence type="ECO:0000256" key="4">
    <source>
        <dbReference type="SAM" id="MobiDB-lite"/>
    </source>
</evidence>
<comment type="similarity">
    <text evidence="1">Belongs to the OPA3 family.</text>
</comment>
<dbReference type="GO" id="GO:0019216">
    <property type="term" value="P:regulation of lipid metabolic process"/>
    <property type="evidence" value="ECO:0007669"/>
    <property type="project" value="TreeGrafter"/>
</dbReference>
<feature type="compositionally biased region" description="Basic and acidic residues" evidence="4">
    <location>
        <begin position="147"/>
        <end position="162"/>
    </location>
</feature>
<feature type="compositionally biased region" description="Basic and acidic residues" evidence="4">
    <location>
        <begin position="267"/>
        <end position="280"/>
    </location>
</feature>
<dbReference type="GO" id="GO:0005739">
    <property type="term" value="C:mitochondrion"/>
    <property type="evidence" value="ECO:0007669"/>
    <property type="project" value="TreeGrafter"/>
</dbReference>
<sequence>MSLTLKLTSLLIRTASKPIGVSLPFRPPNPCKPDTCLSLRVLSRTVQQTDNTDFVNKNYIKRQAREHPTFRTTCVSFAQSLHRIDMRMRLGLLQDPAIIDQRIARETEKAEKGRKARIAETIAASNPDAPPRTSYDVPTKEETEEEAVARKKEEREAEKKVREEEAQRLEKIRIRPLSEAKAIDSGANFVSEAFLFLVAGGLILFESLRSRRKEASRREDVRERIEALEAREVDFERRELELENIIGELRVQLGLDKVTAKMAHVKHDTRVQDDLADEQHPQSSQKQGNQDKDRESPTLDTSKHAGDIPPANR</sequence>
<evidence type="ECO:0000256" key="1">
    <source>
        <dbReference type="ARBA" id="ARBA00007584"/>
    </source>
</evidence>
<dbReference type="PANTHER" id="PTHR12499:SF0">
    <property type="entry name" value="OPTIC ATROPHY 3 PROTEIN"/>
    <property type="match status" value="1"/>
</dbReference>
<evidence type="ECO:0000313" key="5">
    <source>
        <dbReference type="EMBL" id="KAB8621914.1"/>
    </source>
</evidence>
<feature type="compositionally biased region" description="Basic and acidic residues" evidence="4">
    <location>
        <begin position="289"/>
        <end position="306"/>
    </location>
</feature>
<keyword evidence="6" id="KW-1185">Reference proteome</keyword>
<evidence type="ECO:0000313" key="6">
    <source>
        <dbReference type="Proteomes" id="UP000327013"/>
    </source>
</evidence>
<evidence type="ECO:0000256" key="2">
    <source>
        <dbReference type="ARBA" id="ARBA00023054"/>
    </source>
</evidence>
<feature type="coiled-coil region" evidence="3">
    <location>
        <begin position="211"/>
        <end position="245"/>
    </location>
</feature>
<protein>
    <recommendedName>
        <fullName evidence="7">OPA3-like protein</fullName>
    </recommendedName>
</protein>
<dbReference type="AlphaFoldDB" id="A0A5N6L336"/>
<dbReference type="Pfam" id="PF07047">
    <property type="entry name" value="OPA3"/>
    <property type="match status" value="1"/>
</dbReference>
<dbReference type="OrthoDB" id="2129069at2759"/>
<evidence type="ECO:0000256" key="3">
    <source>
        <dbReference type="SAM" id="Coils"/>
    </source>
</evidence>
<organism evidence="5 6">
    <name type="scientific">Carpinus fangiana</name>
    <dbReference type="NCBI Taxonomy" id="176857"/>
    <lineage>
        <taxon>Eukaryota</taxon>
        <taxon>Viridiplantae</taxon>
        <taxon>Streptophyta</taxon>
        <taxon>Embryophyta</taxon>
        <taxon>Tracheophyta</taxon>
        <taxon>Spermatophyta</taxon>
        <taxon>Magnoliopsida</taxon>
        <taxon>eudicotyledons</taxon>
        <taxon>Gunneridae</taxon>
        <taxon>Pentapetalae</taxon>
        <taxon>rosids</taxon>
        <taxon>fabids</taxon>
        <taxon>Fagales</taxon>
        <taxon>Betulaceae</taxon>
        <taxon>Carpinus</taxon>
    </lineage>
</organism>
<dbReference type="InterPro" id="IPR010754">
    <property type="entry name" value="OPA3-like"/>
</dbReference>
<evidence type="ECO:0008006" key="7">
    <source>
        <dbReference type="Google" id="ProtNLM"/>
    </source>
</evidence>